<dbReference type="GO" id="GO:0004497">
    <property type="term" value="F:monooxygenase activity"/>
    <property type="evidence" value="ECO:0007669"/>
    <property type="project" value="UniProtKB-KW"/>
</dbReference>
<dbReference type="GeneID" id="300115176"/>
<evidence type="ECO:0000313" key="10">
    <source>
        <dbReference type="Proteomes" id="UP000259636"/>
    </source>
</evidence>
<proteinExistence type="inferred from homology"/>
<dbReference type="GO" id="GO:0020037">
    <property type="term" value="F:heme binding"/>
    <property type="evidence" value="ECO:0007669"/>
    <property type="project" value="InterPro"/>
</dbReference>
<dbReference type="KEGG" id="sky:D0C37_13385"/>
<dbReference type="GO" id="GO:0016705">
    <property type="term" value="F:oxidoreductase activity, acting on paired donors, with incorporation or reduction of molecular oxygen"/>
    <property type="evidence" value="ECO:0007669"/>
    <property type="project" value="InterPro"/>
</dbReference>
<comment type="similarity">
    <text evidence="1 7">Belongs to the cytochrome P450 family.</text>
</comment>
<feature type="region of interest" description="Disordered" evidence="8">
    <location>
        <begin position="1"/>
        <end position="24"/>
    </location>
</feature>
<keyword evidence="6 7" id="KW-0503">Monooxygenase</keyword>
<dbReference type="RefSeq" id="WP_117349408.1">
    <property type="nucleotide sequence ID" value="NZ_CP031742.1"/>
</dbReference>
<reference evidence="9 10" key="1">
    <citation type="submission" date="2018-08" db="EMBL/GenBank/DDBJ databases">
        <authorList>
            <person name="Ferrada E.E."/>
            <person name="Latorre B.A."/>
        </authorList>
    </citation>
    <scope>NUCLEOTIDE SEQUENCE [LARGE SCALE GENOMIC DNA]</scope>
    <source>
        <strain evidence="9 10">VK-A60T</strain>
    </source>
</reference>
<keyword evidence="3 7" id="KW-0479">Metal-binding</keyword>
<name>A0A385DCV7_9ACTN</name>
<evidence type="ECO:0000256" key="3">
    <source>
        <dbReference type="ARBA" id="ARBA00022723"/>
    </source>
</evidence>
<dbReference type="Gene3D" id="1.10.630.10">
    <property type="entry name" value="Cytochrome P450"/>
    <property type="match status" value="1"/>
</dbReference>
<evidence type="ECO:0000256" key="6">
    <source>
        <dbReference type="ARBA" id="ARBA00023033"/>
    </source>
</evidence>
<evidence type="ECO:0000256" key="4">
    <source>
        <dbReference type="ARBA" id="ARBA00023002"/>
    </source>
</evidence>
<keyword evidence="4 7" id="KW-0560">Oxidoreductase</keyword>
<dbReference type="Pfam" id="PF00067">
    <property type="entry name" value="p450"/>
    <property type="match status" value="1"/>
</dbReference>
<dbReference type="InterPro" id="IPR001128">
    <property type="entry name" value="Cyt_P450"/>
</dbReference>
<dbReference type="Proteomes" id="UP000259636">
    <property type="component" value="Chromosome"/>
</dbReference>
<evidence type="ECO:0000256" key="1">
    <source>
        <dbReference type="ARBA" id="ARBA00010617"/>
    </source>
</evidence>
<evidence type="ECO:0000256" key="7">
    <source>
        <dbReference type="RuleBase" id="RU000461"/>
    </source>
</evidence>
<accession>A0A385DCV7</accession>
<dbReference type="PRINTS" id="PR00359">
    <property type="entry name" value="BP450"/>
</dbReference>
<dbReference type="InterPro" id="IPR017972">
    <property type="entry name" value="Cyt_P450_CS"/>
</dbReference>
<dbReference type="PRINTS" id="PR00385">
    <property type="entry name" value="P450"/>
</dbReference>
<organism evidence="9 10">
    <name type="scientific">Streptomyces koyangensis</name>
    <dbReference type="NCBI Taxonomy" id="188770"/>
    <lineage>
        <taxon>Bacteria</taxon>
        <taxon>Bacillati</taxon>
        <taxon>Actinomycetota</taxon>
        <taxon>Actinomycetes</taxon>
        <taxon>Kitasatosporales</taxon>
        <taxon>Streptomycetaceae</taxon>
        <taxon>Streptomyces</taxon>
        <taxon>Streptomyces aurantiacus group</taxon>
    </lineage>
</organism>
<keyword evidence="5 7" id="KW-0408">Iron</keyword>
<dbReference type="PROSITE" id="PS00086">
    <property type="entry name" value="CYTOCHROME_P450"/>
    <property type="match status" value="1"/>
</dbReference>
<dbReference type="PANTHER" id="PTHR46696:SF1">
    <property type="entry name" value="CYTOCHROME P450 YJIB-RELATED"/>
    <property type="match status" value="1"/>
</dbReference>
<evidence type="ECO:0000256" key="5">
    <source>
        <dbReference type="ARBA" id="ARBA00023004"/>
    </source>
</evidence>
<dbReference type="AlphaFoldDB" id="A0A385DCV7"/>
<evidence type="ECO:0000256" key="8">
    <source>
        <dbReference type="SAM" id="MobiDB-lite"/>
    </source>
</evidence>
<sequence length="419" mass="45189">MPSSAPPEQEPLVLDPTGADPHAEHRALHARGPATRVDVLGVPAWSVSDPALLKTLLTSPDVSKDGRAHWPAFAETVQSWPLALWIAVRNMFTSYGADHRRLRRIIAPAFSARRVAALRPVVERITGGLLDELAALPPDAPVDLREKLAYPLPVAVIGHLMGVPEERYAHFRAVVDGIFDTTLSREEAMANTGALYVVLDELIATRRAEPGDDLTSLLLATPDEAGAEPALSHEELRDTLLLVISAGYETTVNVIDQAVYALLSVDGQLGLVRSGRVGWADVVEETLRHEGAVKHLPLRYAVRDIPLPDGRTIARGEAILASYAAANRHPGWHDDADVFDAGRLSKEHLAFGHGVHFCVGAPLARLEVEVCLRLLFTRFPELTLNLPAGGLPPFPSLISNGHRCLPVWLQGAGLGGTPG</sequence>
<protein>
    <submittedName>
        <fullName evidence="9">Cytochrome P450</fullName>
    </submittedName>
</protein>
<dbReference type="CDD" id="cd11029">
    <property type="entry name" value="CYP107-like"/>
    <property type="match status" value="1"/>
</dbReference>
<keyword evidence="2 7" id="KW-0349">Heme</keyword>
<evidence type="ECO:0000313" key="9">
    <source>
        <dbReference type="EMBL" id="AXQ55497.1"/>
    </source>
</evidence>
<dbReference type="SUPFAM" id="SSF48264">
    <property type="entry name" value="Cytochrome P450"/>
    <property type="match status" value="1"/>
</dbReference>
<dbReference type="PANTHER" id="PTHR46696">
    <property type="entry name" value="P450, PUTATIVE (EUROFUNG)-RELATED"/>
    <property type="match status" value="1"/>
</dbReference>
<dbReference type="InterPro" id="IPR036396">
    <property type="entry name" value="Cyt_P450_sf"/>
</dbReference>
<dbReference type="FunFam" id="1.10.630.10:FF:000018">
    <property type="entry name" value="Cytochrome P450 monooxygenase"/>
    <property type="match status" value="1"/>
</dbReference>
<dbReference type="GO" id="GO:0005506">
    <property type="term" value="F:iron ion binding"/>
    <property type="evidence" value="ECO:0007669"/>
    <property type="project" value="InterPro"/>
</dbReference>
<dbReference type="InterPro" id="IPR002397">
    <property type="entry name" value="Cyt_P450_B"/>
</dbReference>
<dbReference type="EMBL" id="CP031742">
    <property type="protein sequence ID" value="AXQ55497.1"/>
    <property type="molecule type" value="Genomic_DNA"/>
</dbReference>
<gene>
    <name evidence="9" type="ORF">D0C37_13385</name>
</gene>
<evidence type="ECO:0000256" key="2">
    <source>
        <dbReference type="ARBA" id="ARBA00022617"/>
    </source>
</evidence>